<dbReference type="InterPro" id="IPR011006">
    <property type="entry name" value="CheY-like_superfamily"/>
</dbReference>
<dbReference type="Pfam" id="PF00072">
    <property type="entry name" value="Response_reg"/>
    <property type="match status" value="1"/>
</dbReference>
<dbReference type="SMART" id="SM00421">
    <property type="entry name" value="HTH_LUXR"/>
    <property type="match status" value="1"/>
</dbReference>
<dbReference type="PROSITE" id="PS00622">
    <property type="entry name" value="HTH_LUXR_1"/>
    <property type="match status" value="1"/>
</dbReference>
<dbReference type="eggNOG" id="COG2197">
    <property type="taxonomic scope" value="Bacteria"/>
</dbReference>
<dbReference type="STRING" id="471854.Dfer_5542"/>
<dbReference type="PRINTS" id="PR00038">
    <property type="entry name" value="HTHLUXR"/>
</dbReference>
<protein>
    <submittedName>
        <fullName evidence="6">Two component transcriptional regulator, LuxR family</fullName>
    </submittedName>
</protein>
<dbReference type="HOGENOM" id="CLU_000445_90_1_10"/>
<keyword evidence="1 3" id="KW-0597">Phosphoprotein</keyword>
<evidence type="ECO:0000256" key="1">
    <source>
        <dbReference type="ARBA" id="ARBA00022553"/>
    </source>
</evidence>
<feature type="domain" description="HTH luxR-type" evidence="4">
    <location>
        <begin position="146"/>
        <end position="211"/>
    </location>
</feature>
<dbReference type="GO" id="GO:0000160">
    <property type="term" value="P:phosphorelay signal transduction system"/>
    <property type="evidence" value="ECO:0007669"/>
    <property type="project" value="InterPro"/>
</dbReference>
<dbReference type="InterPro" id="IPR051015">
    <property type="entry name" value="EvgA-like"/>
</dbReference>
<evidence type="ECO:0000313" key="7">
    <source>
        <dbReference type="Proteomes" id="UP000002011"/>
    </source>
</evidence>
<dbReference type="Gene3D" id="3.40.50.2300">
    <property type="match status" value="1"/>
</dbReference>
<keyword evidence="2" id="KW-0238">DNA-binding</keyword>
<dbReference type="Proteomes" id="UP000002011">
    <property type="component" value="Chromosome"/>
</dbReference>
<dbReference type="SUPFAM" id="SSF52172">
    <property type="entry name" value="CheY-like"/>
    <property type="match status" value="1"/>
</dbReference>
<reference evidence="6 7" key="1">
    <citation type="journal article" date="2009" name="Stand. Genomic Sci.">
        <title>Complete genome sequence of Dyadobacter fermentans type strain (NS114).</title>
        <authorList>
            <person name="Lang E."/>
            <person name="Lapidus A."/>
            <person name="Chertkov O."/>
            <person name="Brettin T."/>
            <person name="Detter J.C."/>
            <person name="Han C."/>
            <person name="Copeland A."/>
            <person name="Glavina Del Rio T."/>
            <person name="Nolan M."/>
            <person name="Chen F."/>
            <person name="Lucas S."/>
            <person name="Tice H."/>
            <person name="Cheng J.F."/>
            <person name="Land M."/>
            <person name="Hauser L."/>
            <person name="Chang Y.J."/>
            <person name="Jeffries C.D."/>
            <person name="Kopitz M."/>
            <person name="Bruce D."/>
            <person name="Goodwin L."/>
            <person name="Pitluck S."/>
            <person name="Ovchinnikova G."/>
            <person name="Pati A."/>
            <person name="Ivanova N."/>
            <person name="Mavrommatis K."/>
            <person name="Chen A."/>
            <person name="Palaniappan K."/>
            <person name="Chain P."/>
            <person name="Bristow J."/>
            <person name="Eisen J.A."/>
            <person name="Markowitz V."/>
            <person name="Hugenholtz P."/>
            <person name="Goker M."/>
            <person name="Rohde M."/>
            <person name="Kyrpides N.C."/>
            <person name="Klenk H.P."/>
        </authorList>
    </citation>
    <scope>NUCLEOTIDE SEQUENCE [LARGE SCALE GENOMIC DNA]</scope>
    <source>
        <strain evidence="7">ATCC 700827 / DSM 18053 / CIP 107007 / KCTC 52180 / NS114</strain>
    </source>
</reference>
<dbReference type="GO" id="GO:0006355">
    <property type="term" value="P:regulation of DNA-templated transcription"/>
    <property type="evidence" value="ECO:0007669"/>
    <property type="project" value="InterPro"/>
</dbReference>
<dbReference type="InterPro" id="IPR058245">
    <property type="entry name" value="NreC/VraR/RcsB-like_REC"/>
</dbReference>
<evidence type="ECO:0000259" key="5">
    <source>
        <dbReference type="PROSITE" id="PS50110"/>
    </source>
</evidence>
<evidence type="ECO:0000256" key="2">
    <source>
        <dbReference type="ARBA" id="ARBA00023125"/>
    </source>
</evidence>
<dbReference type="SUPFAM" id="SSF46894">
    <property type="entry name" value="C-terminal effector domain of the bipartite response regulators"/>
    <property type="match status" value="1"/>
</dbReference>
<evidence type="ECO:0000256" key="3">
    <source>
        <dbReference type="PROSITE-ProRule" id="PRU00169"/>
    </source>
</evidence>
<sequence>MTLQPGKILLVDDHRIFNDGLKRLIDEEPSLTVCGQVYDPKDIFTAIEKCKPDLLLLDINLLGQNGIDLGRKVLAQNQGIRVIVLTMYDQLKLLDEARRAGMHGYLLKDSTTAVLLKGINTVLSGGTYFESLTKKVNGGAGDFGDTFTQKLNLTFREIEIIGFIKKGYTNEQISAALNLSFFTVKTHRKNIHFKLGINNVAELIEFAIQNGI</sequence>
<organism evidence="6 7">
    <name type="scientific">Dyadobacter fermentans (strain ATCC 700827 / DSM 18053 / CIP 107007 / KCTC 52180 / NS114)</name>
    <dbReference type="NCBI Taxonomy" id="471854"/>
    <lineage>
        <taxon>Bacteria</taxon>
        <taxon>Pseudomonadati</taxon>
        <taxon>Bacteroidota</taxon>
        <taxon>Cytophagia</taxon>
        <taxon>Cytophagales</taxon>
        <taxon>Spirosomataceae</taxon>
        <taxon>Dyadobacter</taxon>
    </lineage>
</organism>
<dbReference type="RefSeq" id="WP_015814972.1">
    <property type="nucleotide sequence ID" value="NC_013037.1"/>
</dbReference>
<evidence type="ECO:0000259" key="4">
    <source>
        <dbReference type="PROSITE" id="PS50043"/>
    </source>
</evidence>
<keyword evidence="7" id="KW-1185">Reference proteome</keyword>
<dbReference type="SMART" id="SM00448">
    <property type="entry name" value="REC"/>
    <property type="match status" value="1"/>
</dbReference>
<feature type="modified residue" description="4-aspartylphosphate" evidence="3">
    <location>
        <position position="58"/>
    </location>
</feature>
<dbReference type="InterPro" id="IPR000792">
    <property type="entry name" value="Tscrpt_reg_LuxR_C"/>
</dbReference>
<dbReference type="AlphaFoldDB" id="C6VVK2"/>
<dbReference type="CDD" id="cd06170">
    <property type="entry name" value="LuxR_C_like"/>
    <property type="match status" value="1"/>
</dbReference>
<feature type="domain" description="Response regulatory" evidence="5">
    <location>
        <begin position="7"/>
        <end position="123"/>
    </location>
</feature>
<gene>
    <name evidence="6" type="ordered locus">Dfer_5542</name>
</gene>
<dbReference type="PROSITE" id="PS50043">
    <property type="entry name" value="HTH_LUXR_2"/>
    <property type="match status" value="1"/>
</dbReference>
<proteinExistence type="predicted"/>
<dbReference type="CDD" id="cd17535">
    <property type="entry name" value="REC_NarL-like"/>
    <property type="match status" value="1"/>
</dbReference>
<dbReference type="OrthoDB" id="9797341at2"/>
<name>C6VVK2_DYAFD</name>
<dbReference type="PROSITE" id="PS50110">
    <property type="entry name" value="RESPONSE_REGULATORY"/>
    <property type="match status" value="1"/>
</dbReference>
<dbReference type="Pfam" id="PF00196">
    <property type="entry name" value="GerE"/>
    <property type="match status" value="1"/>
</dbReference>
<evidence type="ECO:0000313" key="6">
    <source>
        <dbReference type="EMBL" id="ACT96732.1"/>
    </source>
</evidence>
<dbReference type="EMBL" id="CP001619">
    <property type="protein sequence ID" value="ACT96732.1"/>
    <property type="molecule type" value="Genomic_DNA"/>
</dbReference>
<accession>C6VVK2</accession>
<dbReference type="InterPro" id="IPR016032">
    <property type="entry name" value="Sig_transdc_resp-reg_C-effctor"/>
</dbReference>
<dbReference type="KEGG" id="dfe:Dfer_5542"/>
<dbReference type="PANTHER" id="PTHR45566">
    <property type="entry name" value="HTH-TYPE TRANSCRIPTIONAL REGULATOR YHJB-RELATED"/>
    <property type="match status" value="1"/>
</dbReference>
<dbReference type="InterPro" id="IPR001789">
    <property type="entry name" value="Sig_transdc_resp-reg_receiver"/>
</dbReference>
<dbReference type="GO" id="GO:0003677">
    <property type="term" value="F:DNA binding"/>
    <property type="evidence" value="ECO:0007669"/>
    <property type="project" value="UniProtKB-KW"/>
</dbReference>
<dbReference type="PANTHER" id="PTHR45566:SF2">
    <property type="entry name" value="NARL SUBFAMILY"/>
    <property type="match status" value="1"/>
</dbReference>